<sequence length="140" mass="15675">MKNKSLIGSAVFGCICGILFLAYDRDTSASHPFTPLELSDKGTAHIRYASPLFDGMPPEIVLKIKNNWFIAEELLLQNKVIDDKKDWKLVSSGDTAIGITNQMPMEEAFSFNDAMMSDVRKKGLAKGRRLSSDFVEREGW</sequence>
<keyword evidence="1" id="KW-0812">Transmembrane</keyword>
<evidence type="ECO:0000313" key="2">
    <source>
        <dbReference type="EMBL" id="MDG0793704.1"/>
    </source>
</evidence>
<protein>
    <submittedName>
        <fullName evidence="2">Uncharacterized protein</fullName>
    </submittedName>
</protein>
<gene>
    <name evidence="2" type="ORF">OMP38_24885</name>
</gene>
<name>A0A9X4KLQ3_9BACL</name>
<dbReference type="Proteomes" id="UP001153387">
    <property type="component" value="Unassembled WGS sequence"/>
</dbReference>
<dbReference type="EMBL" id="JAPDHZ010000004">
    <property type="protein sequence ID" value="MDG0793704.1"/>
    <property type="molecule type" value="Genomic_DNA"/>
</dbReference>
<dbReference type="RefSeq" id="WP_277567439.1">
    <property type="nucleotide sequence ID" value="NZ_JAPDHZ010000004.1"/>
</dbReference>
<feature type="transmembrane region" description="Helical" evidence="1">
    <location>
        <begin position="6"/>
        <end position="23"/>
    </location>
</feature>
<reference evidence="2 3" key="1">
    <citation type="submission" date="2022-10" db="EMBL/GenBank/DDBJ databases">
        <title>Comparative genomic analysis of Cohnella hashimotonis sp. nov., isolated from the International Space Station.</title>
        <authorList>
            <person name="Simpson A."/>
            <person name="Venkateswaran K."/>
        </authorList>
    </citation>
    <scope>NUCLEOTIDE SEQUENCE [LARGE SCALE GENOMIC DNA]</scope>
    <source>
        <strain evidence="2 3">DSM 18997</strain>
    </source>
</reference>
<keyword evidence="1" id="KW-1133">Transmembrane helix</keyword>
<dbReference type="AlphaFoldDB" id="A0A9X4KLQ3"/>
<keyword evidence="1" id="KW-0472">Membrane</keyword>
<accession>A0A9X4KLQ3</accession>
<organism evidence="2 3">
    <name type="scientific">Cohnella ginsengisoli</name>
    <dbReference type="NCBI Taxonomy" id="425004"/>
    <lineage>
        <taxon>Bacteria</taxon>
        <taxon>Bacillati</taxon>
        <taxon>Bacillota</taxon>
        <taxon>Bacilli</taxon>
        <taxon>Bacillales</taxon>
        <taxon>Paenibacillaceae</taxon>
        <taxon>Cohnella</taxon>
    </lineage>
</organism>
<comment type="caution">
    <text evidence="2">The sequence shown here is derived from an EMBL/GenBank/DDBJ whole genome shotgun (WGS) entry which is preliminary data.</text>
</comment>
<evidence type="ECO:0000256" key="1">
    <source>
        <dbReference type="SAM" id="Phobius"/>
    </source>
</evidence>
<keyword evidence="3" id="KW-1185">Reference proteome</keyword>
<evidence type="ECO:0000313" key="3">
    <source>
        <dbReference type="Proteomes" id="UP001153387"/>
    </source>
</evidence>
<proteinExistence type="predicted"/>